<accession>A0AA35RDM8</accession>
<evidence type="ECO:0000313" key="10">
    <source>
        <dbReference type="EMBL" id="CAI8009538.1"/>
    </source>
</evidence>
<gene>
    <name evidence="10" type="ORF">GBAR_LOCUS6389</name>
</gene>
<feature type="domain" description="Nucleotidyl transferase" evidence="9">
    <location>
        <begin position="186"/>
        <end position="270"/>
    </location>
</feature>
<evidence type="ECO:0000256" key="6">
    <source>
        <dbReference type="ARBA" id="ARBA00022695"/>
    </source>
</evidence>
<feature type="transmembrane region" description="Helical" evidence="8">
    <location>
        <begin position="98"/>
        <end position="126"/>
    </location>
</feature>
<evidence type="ECO:0000259" key="9">
    <source>
        <dbReference type="Pfam" id="PF00483"/>
    </source>
</evidence>
<keyword evidence="5" id="KW-0808">Transferase</keyword>
<name>A0AA35RDM8_GEOBA</name>
<dbReference type="EC" id="2.7.7.9" evidence="2"/>
<dbReference type="PANTHER" id="PTHR43197">
    <property type="entry name" value="UTP--GLUCOSE-1-PHOSPHATE URIDYLYLTRANSFERASE"/>
    <property type="match status" value="1"/>
</dbReference>
<dbReference type="GO" id="GO:0006011">
    <property type="term" value="P:UDP-alpha-D-glucose metabolic process"/>
    <property type="evidence" value="ECO:0007669"/>
    <property type="project" value="InterPro"/>
</dbReference>
<dbReference type="SUPFAM" id="SSF53448">
    <property type="entry name" value="Nucleotide-diphospho-sugar transferases"/>
    <property type="match status" value="1"/>
</dbReference>
<dbReference type="InterPro" id="IPR036259">
    <property type="entry name" value="MFS_trans_sf"/>
</dbReference>
<keyword evidence="8" id="KW-1133">Transmembrane helix</keyword>
<evidence type="ECO:0000256" key="5">
    <source>
        <dbReference type="ARBA" id="ARBA00022679"/>
    </source>
</evidence>
<sequence length="294" mass="31866">MIPSHRITLGGLMADRIDRRTLAQLMLLASFFVTAILTVLVISGEVQLWHVAVLAFMGGGFRAVQEPTVTALIPNQVPQSVLLNAITLNAATRHGARFFGLLIAAPLMAIPTMGVAGVLVLSALLAGCLRWRTHLSNAGNTELLNAMRDISSMIETSFVYQDEQLGLGHAVLMAKDEIDPEPLNDNVYRIKGMVEKPRLEDAPSNLAIVGRYVLTPEVFDALEQAPPGAIGEIQLTDAIEAVRAEQGAYAYKIVADHFDVGTPLGMLKASVYAALKRDDMARELQAWLKPMLNS</sequence>
<keyword evidence="6 10" id="KW-0548">Nucleotidyltransferase</keyword>
<dbReference type="InterPro" id="IPR029044">
    <property type="entry name" value="Nucleotide-diphossugar_trans"/>
</dbReference>
<keyword evidence="11" id="KW-1185">Reference proteome</keyword>
<dbReference type="SUPFAM" id="SSF103473">
    <property type="entry name" value="MFS general substrate transporter"/>
    <property type="match status" value="1"/>
</dbReference>
<evidence type="ECO:0000313" key="11">
    <source>
        <dbReference type="Proteomes" id="UP001174909"/>
    </source>
</evidence>
<dbReference type="Pfam" id="PF00483">
    <property type="entry name" value="NTP_transferase"/>
    <property type="match status" value="1"/>
</dbReference>
<dbReference type="EMBL" id="CASHTH010000972">
    <property type="protein sequence ID" value="CAI8009538.1"/>
    <property type="molecule type" value="Genomic_DNA"/>
</dbReference>
<comment type="similarity">
    <text evidence="1">Belongs to the UDPGP type 2 family.</text>
</comment>
<evidence type="ECO:0000256" key="3">
    <source>
        <dbReference type="ARBA" id="ARBA00022448"/>
    </source>
</evidence>
<reference evidence="10" key="1">
    <citation type="submission" date="2023-03" db="EMBL/GenBank/DDBJ databases">
        <authorList>
            <person name="Steffen K."/>
            <person name="Cardenas P."/>
        </authorList>
    </citation>
    <scope>NUCLEOTIDE SEQUENCE</scope>
</reference>
<dbReference type="Gene3D" id="3.90.550.10">
    <property type="entry name" value="Spore Coat Polysaccharide Biosynthesis Protein SpsA, Chain A"/>
    <property type="match status" value="2"/>
</dbReference>
<protein>
    <recommendedName>
        <fullName evidence="2">UTP--glucose-1-phosphate uridylyltransferase</fullName>
        <ecNumber evidence="2">2.7.7.9</ecNumber>
    </recommendedName>
</protein>
<organism evidence="10 11">
    <name type="scientific">Geodia barretti</name>
    <name type="common">Barrett's horny sponge</name>
    <dbReference type="NCBI Taxonomy" id="519541"/>
    <lineage>
        <taxon>Eukaryota</taxon>
        <taxon>Metazoa</taxon>
        <taxon>Porifera</taxon>
        <taxon>Demospongiae</taxon>
        <taxon>Heteroscleromorpha</taxon>
        <taxon>Tetractinellida</taxon>
        <taxon>Astrophorina</taxon>
        <taxon>Geodiidae</taxon>
        <taxon>Geodia</taxon>
    </lineage>
</organism>
<dbReference type="InterPro" id="IPR005835">
    <property type="entry name" value="NTP_transferase_dom"/>
</dbReference>
<evidence type="ECO:0000256" key="4">
    <source>
        <dbReference type="ARBA" id="ARBA00022475"/>
    </source>
</evidence>
<keyword evidence="4" id="KW-1003">Cell membrane</keyword>
<comment type="caution">
    <text evidence="10">The sequence shown here is derived from an EMBL/GenBank/DDBJ whole genome shotgun (WGS) entry which is preliminary data.</text>
</comment>
<evidence type="ECO:0000256" key="8">
    <source>
        <dbReference type="SAM" id="Phobius"/>
    </source>
</evidence>
<dbReference type="PANTHER" id="PTHR43197:SF1">
    <property type="entry name" value="UTP--GLUCOSE-1-PHOSPHATE URIDYLYLTRANSFERASE"/>
    <property type="match status" value="1"/>
</dbReference>
<keyword evidence="8" id="KW-0812">Transmembrane</keyword>
<evidence type="ECO:0000256" key="2">
    <source>
        <dbReference type="ARBA" id="ARBA00012415"/>
    </source>
</evidence>
<dbReference type="GO" id="GO:0003983">
    <property type="term" value="F:UTP:glucose-1-phosphate uridylyltransferase activity"/>
    <property type="evidence" value="ECO:0007669"/>
    <property type="project" value="UniProtKB-EC"/>
</dbReference>
<feature type="transmembrane region" description="Helical" evidence="8">
    <location>
        <begin position="21"/>
        <end position="42"/>
    </location>
</feature>
<dbReference type="InterPro" id="IPR005771">
    <property type="entry name" value="GalU_uridylyltTrfase_bac/arc"/>
</dbReference>
<proteinExistence type="inferred from homology"/>
<keyword evidence="3" id="KW-0813">Transport</keyword>
<evidence type="ECO:0000256" key="1">
    <source>
        <dbReference type="ARBA" id="ARBA00006890"/>
    </source>
</evidence>
<comment type="catalytic activity">
    <reaction evidence="7">
        <text>alpha-D-glucose 1-phosphate + UTP + H(+) = UDP-alpha-D-glucose + diphosphate</text>
        <dbReference type="Rhea" id="RHEA:19889"/>
        <dbReference type="ChEBI" id="CHEBI:15378"/>
        <dbReference type="ChEBI" id="CHEBI:33019"/>
        <dbReference type="ChEBI" id="CHEBI:46398"/>
        <dbReference type="ChEBI" id="CHEBI:58601"/>
        <dbReference type="ChEBI" id="CHEBI:58885"/>
        <dbReference type="EC" id="2.7.7.9"/>
    </reaction>
</comment>
<keyword evidence="8" id="KW-0472">Membrane</keyword>
<evidence type="ECO:0000256" key="7">
    <source>
        <dbReference type="ARBA" id="ARBA00048128"/>
    </source>
</evidence>
<dbReference type="AlphaFoldDB" id="A0AA35RDM8"/>
<dbReference type="Pfam" id="PF05977">
    <property type="entry name" value="MFS_3"/>
    <property type="match status" value="1"/>
</dbReference>
<dbReference type="Proteomes" id="UP001174909">
    <property type="component" value="Unassembled WGS sequence"/>
</dbReference>
<dbReference type="InterPro" id="IPR010290">
    <property type="entry name" value="TM_effector"/>
</dbReference>